<dbReference type="Pfam" id="PF02653">
    <property type="entry name" value="BPD_transp_2"/>
    <property type="match status" value="1"/>
</dbReference>
<organism evidence="7 8">
    <name type="scientific">Desulfallas thermosapovorans DSM 6562</name>
    <dbReference type="NCBI Taxonomy" id="1121431"/>
    <lineage>
        <taxon>Bacteria</taxon>
        <taxon>Bacillati</taxon>
        <taxon>Bacillota</taxon>
        <taxon>Clostridia</taxon>
        <taxon>Eubacteriales</taxon>
        <taxon>Desulfallaceae</taxon>
        <taxon>Desulfallas</taxon>
    </lineage>
</organism>
<dbReference type="Proteomes" id="UP000323166">
    <property type="component" value="Unassembled WGS sequence"/>
</dbReference>
<keyword evidence="5 6" id="KW-0472">Membrane</keyword>
<evidence type="ECO:0000256" key="6">
    <source>
        <dbReference type="SAM" id="Phobius"/>
    </source>
</evidence>
<protein>
    <submittedName>
        <fullName evidence="7">Nucleoside ABC transporter membrane protein</fullName>
    </submittedName>
</protein>
<evidence type="ECO:0000313" key="8">
    <source>
        <dbReference type="Proteomes" id="UP000323166"/>
    </source>
</evidence>
<evidence type="ECO:0000256" key="3">
    <source>
        <dbReference type="ARBA" id="ARBA00022692"/>
    </source>
</evidence>
<feature type="transmembrane region" description="Helical" evidence="6">
    <location>
        <begin position="144"/>
        <end position="161"/>
    </location>
</feature>
<dbReference type="GO" id="GO:0022857">
    <property type="term" value="F:transmembrane transporter activity"/>
    <property type="evidence" value="ECO:0007669"/>
    <property type="project" value="InterPro"/>
</dbReference>
<evidence type="ECO:0000256" key="4">
    <source>
        <dbReference type="ARBA" id="ARBA00022989"/>
    </source>
</evidence>
<feature type="transmembrane region" description="Helical" evidence="6">
    <location>
        <begin position="91"/>
        <end position="109"/>
    </location>
</feature>
<dbReference type="PANTHER" id="PTHR43370:SF2">
    <property type="entry name" value="ABC TRANSPORTER PERMEASE PROTEIN"/>
    <property type="match status" value="1"/>
</dbReference>
<comment type="caution">
    <text evidence="7">The sequence shown here is derived from an EMBL/GenBank/DDBJ whole genome shotgun (WGS) entry which is preliminary data.</text>
</comment>
<feature type="transmembrane region" description="Helical" evidence="6">
    <location>
        <begin position="62"/>
        <end position="84"/>
    </location>
</feature>
<name>A0A5S4ZQJ8_9FIRM</name>
<feature type="transmembrane region" description="Helical" evidence="6">
    <location>
        <begin position="6"/>
        <end position="24"/>
    </location>
</feature>
<gene>
    <name evidence="7" type="ORF">LX24_01995</name>
</gene>
<reference evidence="7 8" key="1">
    <citation type="submission" date="2019-07" db="EMBL/GenBank/DDBJ databases">
        <title>Genomic Encyclopedia of Type Strains, Phase I: the one thousand microbial genomes (KMG-I) project.</title>
        <authorList>
            <person name="Kyrpides N."/>
        </authorList>
    </citation>
    <scope>NUCLEOTIDE SEQUENCE [LARGE SCALE GENOMIC DNA]</scope>
    <source>
        <strain evidence="7 8">DSM 6562</strain>
    </source>
</reference>
<dbReference type="GO" id="GO:0005886">
    <property type="term" value="C:plasma membrane"/>
    <property type="evidence" value="ECO:0007669"/>
    <property type="project" value="UniProtKB-SubCell"/>
</dbReference>
<dbReference type="AlphaFoldDB" id="A0A5S4ZQJ8"/>
<feature type="transmembrane region" description="Helical" evidence="6">
    <location>
        <begin position="225"/>
        <end position="250"/>
    </location>
</feature>
<dbReference type="PANTHER" id="PTHR43370">
    <property type="entry name" value="SUGAR ABC TRANSPORTER INTEGRAL MEMBRANE PROTEIN-RELATED"/>
    <property type="match status" value="1"/>
</dbReference>
<feature type="transmembrane region" description="Helical" evidence="6">
    <location>
        <begin position="191"/>
        <end position="213"/>
    </location>
</feature>
<evidence type="ECO:0000313" key="7">
    <source>
        <dbReference type="EMBL" id="TYO94979.1"/>
    </source>
</evidence>
<keyword evidence="4 6" id="KW-1133">Transmembrane helix</keyword>
<evidence type="ECO:0000256" key="2">
    <source>
        <dbReference type="ARBA" id="ARBA00022475"/>
    </source>
</evidence>
<keyword evidence="3 6" id="KW-0812">Transmembrane</keyword>
<dbReference type="RefSeq" id="WP_166511999.1">
    <property type="nucleotide sequence ID" value="NZ_VNHM01000010.1"/>
</dbReference>
<proteinExistence type="predicted"/>
<evidence type="ECO:0000256" key="1">
    <source>
        <dbReference type="ARBA" id="ARBA00004651"/>
    </source>
</evidence>
<dbReference type="InterPro" id="IPR001851">
    <property type="entry name" value="ABC_transp_permease"/>
</dbReference>
<dbReference type="CDD" id="cd06580">
    <property type="entry name" value="TM_PBP1_transp_TpRbsC_like"/>
    <property type="match status" value="1"/>
</dbReference>
<keyword evidence="8" id="KW-1185">Reference proteome</keyword>
<evidence type="ECO:0000256" key="5">
    <source>
        <dbReference type="ARBA" id="ARBA00023136"/>
    </source>
</evidence>
<accession>A0A5S4ZQJ8</accession>
<comment type="subcellular location">
    <subcellularLocation>
        <location evidence="1">Cell membrane</location>
        <topology evidence="1">Multi-pass membrane protein</topology>
    </subcellularLocation>
</comment>
<dbReference type="EMBL" id="VNHM01000010">
    <property type="protein sequence ID" value="TYO94979.1"/>
    <property type="molecule type" value="Genomic_DNA"/>
</dbReference>
<feature type="transmembrane region" description="Helical" evidence="6">
    <location>
        <begin position="36"/>
        <end position="56"/>
    </location>
</feature>
<sequence length="310" mass="33410">MSQEIFVAILATAVTAGTSILYAALGEVLAERSGILNLGVEGMMLVGAVSGFICALKTDNPWIGLLVAMLAGGLLALIHAFLTVTLRANQVVSGLALTMFGTGLSGYLGQSYVGVPLTTPFKDVAIPVLRDIPVIGPVLFNQDPIVYLSYFLVPLLWFYVYHTRAGLQMRAVGENPSAADSMGINVFRSRYMYVIIGGMLAGIGGAYLSLHYVPSWMENMTAGRGWIAVALVIFATWNPVNALWGSYLFGGIDALGFRLQTFGVTVSPFFLKMLPYIFTVLVLILVTKRNLAGRIGSPQALGLPYDREER</sequence>
<keyword evidence="2" id="KW-1003">Cell membrane</keyword>
<feature type="transmembrane region" description="Helical" evidence="6">
    <location>
        <begin position="262"/>
        <end position="286"/>
    </location>
</feature>